<keyword evidence="2" id="KW-1185">Reference proteome</keyword>
<dbReference type="AlphaFoldDB" id="A0A0V1FTJ3"/>
<name>A0A0V1FTJ3_TRIPS</name>
<organism evidence="1 2">
    <name type="scientific">Trichinella pseudospiralis</name>
    <name type="common">Parasitic roundworm</name>
    <dbReference type="NCBI Taxonomy" id="6337"/>
    <lineage>
        <taxon>Eukaryota</taxon>
        <taxon>Metazoa</taxon>
        <taxon>Ecdysozoa</taxon>
        <taxon>Nematoda</taxon>
        <taxon>Enoplea</taxon>
        <taxon>Dorylaimia</taxon>
        <taxon>Trichinellida</taxon>
        <taxon>Trichinellidae</taxon>
        <taxon>Trichinella</taxon>
    </lineage>
</organism>
<comment type="caution">
    <text evidence="1">The sequence shown here is derived from an EMBL/GenBank/DDBJ whole genome shotgun (WGS) entry which is preliminary data.</text>
</comment>
<accession>A0A0V1FTJ3</accession>
<dbReference type="EMBL" id="JYDT01000033">
    <property type="protein sequence ID" value="KRY89260.1"/>
    <property type="molecule type" value="Genomic_DNA"/>
</dbReference>
<dbReference type="Proteomes" id="UP000054995">
    <property type="component" value="Unassembled WGS sequence"/>
</dbReference>
<sequence>MAATAGFEKFDSVHWLTHYCQIKVTVESVGTCNCREFEKKTNVPGNKFGGTNIGNVNEIIW</sequence>
<reference evidence="1 2" key="1">
    <citation type="submission" date="2015-01" db="EMBL/GenBank/DDBJ databases">
        <title>Evolution of Trichinella species and genotypes.</title>
        <authorList>
            <person name="Korhonen P.K."/>
            <person name="Edoardo P."/>
            <person name="Giuseppe L.R."/>
            <person name="Gasser R.B."/>
        </authorList>
    </citation>
    <scope>NUCLEOTIDE SEQUENCE [LARGE SCALE GENOMIC DNA]</scope>
    <source>
        <strain evidence="1">ISS470</strain>
    </source>
</reference>
<protein>
    <submittedName>
        <fullName evidence="1">Uncharacterized protein</fullName>
    </submittedName>
</protein>
<evidence type="ECO:0000313" key="2">
    <source>
        <dbReference type="Proteomes" id="UP000054995"/>
    </source>
</evidence>
<evidence type="ECO:0000313" key="1">
    <source>
        <dbReference type="EMBL" id="KRY89260.1"/>
    </source>
</evidence>
<proteinExistence type="predicted"/>
<gene>
    <name evidence="1" type="ORF">T4D_14326</name>
</gene>